<accession>A0A2P4XH85</accession>
<comment type="caution">
    <text evidence="1">The sequence shown here is derived from an EMBL/GenBank/DDBJ whole genome shotgun (WGS) entry which is preliminary data.</text>
</comment>
<dbReference type="AlphaFoldDB" id="A0A2P4XH85"/>
<name>A0A2P4XH85_9STRA</name>
<dbReference type="InterPro" id="IPR011989">
    <property type="entry name" value="ARM-like"/>
</dbReference>
<organism evidence="1 2">
    <name type="scientific">Phytophthora palmivora</name>
    <dbReference type="NCBI Taxonomy" id="4796"/>
    <lineage>
        <taxon>Eukaryota</taxon>
        <taxon>Sar</taxon>
        <taxon>Stramenopiles</taxon>
        <taxon>Oomycota</taxon>
        <taxon>Peronosporomycetes</taxon>
        <taxon>Peronosporales</taxon>
        <taxon>Peronosporaceae</taxon>
        <taxon>Phytophthora</taxon>
    </lineage>
</organism>
<protein>
    <submittedName>
        <fullName evidence="1">Uncharacterized protein</fullName>
    </submittedName>
</protein>
<proteinExistence type="predicted"/>
<dbReference type="Proteomes" id="UP000237271">
    <property type="component" value="Unassembled WGS sequence"/>
</dbReference>
<gene>
    <name evidence="1" type="ORF">PHPALM_19504</name>
</gene>
<feature type="non-terminal residue" evidence="1">
    <location>
        <position position="176"/>
    </location>
</feature>
<keyword evidence="2" id="KW-1185">Reference proteome</keyword>
<dbReference type="EMBL" id="NCKW01010956">
    <property type="protein sequence ID" value="POM64903.1"/>
    <property type="molecule type" value="Genomic_DNA"/>
</dbReference>
<reference evidence="1 2" key="1">
    <citation type="journal article" date="2017" name="Genome Biol. Evol.">
        <title>Phytophthora megakarya and P. palmivora, closely related causal agents of cacao black pod rot, underwent increases in genome sizes and gene numbers by different mechanisms.</title>
        <authorList>
            <person name="Ali S.S."/>
            <person name="Shao J."/>
            <person name="Lary D.J."/>
            <person name="Kronmiller B."/>
            <person name="Shen D."/>
            <person name="Strem M.D."/>
            <person name="Amoako-Attah I."/>
            <person name="Akrofi A.Y."/>
            <person name="Begoude B.A."/>
            <person name="Ten Hoopen G.M."/>
            <person name="Coulibaly K."/>
            <person name="Kebe B.I."/>
            <person name="Melnick R.L."/>
            <person name="Guiltinan M.J."/>
            <person name="Tyler B.M."/>
            <person name="Meinhardt L.W."/>
            <person name="Bailey B.A."/>
        </authorList>
    </citation>
    <scope>NUCLEOTIDE SEQUENCE [LARGE SCALE GENOMIC DNA]</scope>
    <source>
        <strain evidence="2">sbr112.9</strain>
    </source>
</reference>
<evidence type="ECO:0000313" key="1">
    <source>
        <dbReference type="EMBL" id="POM64903.1"/>
    </source>
</evidence>
<dbReference type="SUPFAM" id="SSF48371">
    <property type="entry name" value="ARM repeat"/>
    <property type="match status" value="1"/>
</dbReference>
<dbReference type="Gene3D" id="1.25.10.10">
    <property type="entry name" value="Leucine-rich Repeat Variant"/>
    <property type="match status" value="1"/>
</dbReference>
<sequence>MEMSADGRGDGAFNELVAILLRNEDGEKHASDVEMDMRRLLMLARDTHLREQFVQVQGVRRVTIIAKAATNIATQRLCAGNDNDLARISAAALLVFSMQNHCQRHLDSLSSIPVLLKLLDVKQDDGAATDVAIYAAATLWNMCKAPALLLKLETIYGILKDQLTRKLSNLLITPLE</sequence>
<dbReference type="InterPro" id="IPR016024">
    <property type="entry name" value="ARM-type_fold"/>
</dbReference>
<dbReference type="OrthoDB" id="68365at2759"/>
<evidence type="ECO:0000313" key="2">
    <source>
        <dbReference type="Proteomes" id="UP000237271"/>
    </source>
</evidence>